<dbReference type="NCBIfam" id="TIGR02276">
    <property type="entry name" value="beta_rpt_yvtn"/>
    <property type="match status" value="5"/>
</dbReference>
<proteinExistence type="predicted"/>
<dbReference type="InterPro" id="IPR011964">
    <property type="entry name" value="YVTN_b-propeller_repeat"/>
</dbReference>
<accession>A0A1T5M8P9</accession>
<evidence type="ECO:0000313" key="1">
    <source>
        <dbReference type="EMBL" id="SKC84620.1"/>
    </source>
</evidence>
<protein>
    <submittedName>
        <fullName evidence="1">40-residue YVTN family beta-propeller repeat-containing protein</fullName>
    </submittedName>
</protein>
<gene>
    <name evidence="1" type="ORF">SAMN02194393_04186</name>
</gene>
<dbReference type="OrthoDB" id="9790815at2"/>
<dbReference type="InterPro" id="IPR011048">
    <property type="entry name" value="Haem_d1_sf"/>
</dbReference>
<name>A0A1T5M8P9_9FIRM</name>
<organism evidence="1 2">
    <name type="scientific">Maledivibacter halophilus</name>
    <dbReference type="NCBI Taxonomy" id="36842"/>
    <lineage>
        <taxon>Bacteria</taxon>
        <taxon>Bacillati</taxon>
        <taxon>Bacillota</taxon>
        <taxon>Clostridia</taxon>
        <taxon>Peptostreptococcales</taxon>
        <taxon>Caminicellaceae</taxon>
        <taxon>Maledivibacter</taxon>
    </lineage>
</organism>
<keyword evidence="2" id="KW-1185">Reference proteome</keyword>
<dbReference type="Gene3D" id="2.130.10.10">
    <property type="entry name" value="YVTN repeat-like/Quinoprotein amine dehydrogenase"/>
    <property type="match status" value="4"/>
</dbReference>
<dbReference type="STRING" id="36842.SAMN02194393_04186"/>
<dbReference type="EMBL" id="FUZT01000011">
    <property type="protein sequence ID" value="SKC84620.1"/>
    <property type="molecule type" value="Genomic_DNA"/>
</dbReference>
<dbReference type="Proteomes" id="UP000190285">
    <property type="component" value="Unassembled WGS sequence"/>
</dbReference>
<dbReference type="InterPro" id="IPR015943">
    <property type="entry name" value="WD40/YVTN_repeat-like_dom_sf"/>
</dbReference>
<reference evidence="1 2" key="1">
    <citation type="submission" date="2017-02" db="EMBL/GenBank/DDBJ databases">
        <authorList>
            <person name="Peterson S.W."/>
        </authorList>
    </citation>
    <scope>NUCLEOTIDE SEQUENCE [LARGE SCALE GENOMIC DNA]</scope>
    <source>
        <strain evidence="1 2">M1</strain>
    </source>
</reference>
<dbReference type="Pfam" id="PF02239">
    <property type="entry name" value="Cytochrom_D1"/>
    <property type="match status" value="2"/>
</dbReference>
<dbReference type="InterPro" id="IPR051200">
    <property type="entry name" value="Host-pathogen_enzymatic-act"/>
</dbReference>
<dbReference type="PANTHER" id="PTHR47197:SF3">
    <property type="entry name" value="DIHYDRO-HEME D1 DEHYDROGENASE"/>
    <property type="match status" value="1"/>
</dbReference>
<dbReference type="RefSeq" id="WP_079494335.1">
    <property type="nucleotide sequence ID" value="NZ_FUZT01000011.1"/>
</dbReference>
<evidence type="ECO:0000313" key="2">
    <source>
        <dbReference type="Proteomes" id="UP000190285"/>
    </source>
</evidence>
<dbReference type="AlphaFoldDB" id="A0A1T5M8P9"/>
<dbReference type="PANTHER" id="PTHR47197">
    <property type="entry name" value="PROTEIN NIRF"/>
    <property type="match status" value="1"/>
</dbReference>
<dbReference type="SUPFAM" id="SSF51004">
    <property type="entry name" value="C-terminal (heme d1) domain of cytochrome cd1-nitrite reductase"/>
    <property type="match status" value="1"/>
</dbReference>
<sequence length="467" mass="50217">MPTLAYVVNPNEVTVIDTSTNTVVNTIPIPTTDPNDYAVLIAITPDGKFAYVTNLNGFVSVIDTCTNTVVDTIKVGFNPIGIAITPDGRYAYVANSFDNNVSVIDTSTNTVVDTIPVGREPFGVAVAPDGNFVYVAIALESRVSVIDTTSNTVVDTIPVTFFPHGIAITPDGSFAYVSNNEQPPLTTTVSVIDTSTRTMVDNIPVGFVATIIAITPDGKFAYVANAGDDNVSVIDIATNTVIDTVPVGSHDYGVAITPDGRFAYVTNAGDDNVSVIDTSTNTVVDIIPDGNTPFGIAIANIPPCPTPSNRICIETTRVFDSCMFEEERQKTFKIPNLIENQDIQCEIVETKCSILDVTKIDEQADLADVRLQIKVLVHFTSKYFNNDGFKSVICFEKNITLFVPEGAAVCCDINDSTCECIQSSNVSCDSKSFGKIYCTVKVTVVVKSKKLVQIEVPYLGNCKPRIC</sequence>